<evidence type="ECO:0000313" key="6">
    <source>
        <dbReference type="Proteomes" id="UP000053676"/>
    </source>
</evidence>
<reference evidence="6" key="1">
    <citation type="journal article" date="2014" name="Nat. Genet.">
        <title>Genome of the human hookworm Necator americanus.</title>
        <authorList>
            <person name="Tang Y.T."/>
            <person name="Gao X."/>
            <person name="Rosa B.A."/>
            <person name="Abubucker S."/>
            <person name="Hallsworth-Pepin K."/>
            <person name="Martin J."/>
            <person name="Tyagi R."/>
            <person name="Heizer E."/>
            <person name="Zhang X."/>
            <person name="Bhonagiri-Palsikar V."/>
            <person name="Minx P."/>
            <person name="Warren W.C."/>
            <person name="Wang Q."/>
            <person name="Zhan B."/>
            <person name="Hotez P.J."/>
            <person name="Sternberg P.W."/>
            <person name="Dougall A."/>
            <person name="Gaze S.T."/>
            <person name="Mulvenna J."/>
            <person name="Sotillo J."/>
            <person name="Ranganathan S."/>
            <person name="Rabelo E.M."/>
            <person name="Wilson R.K."/>
            <person name="Felgner P.L."/>
            <person name="Bethony J."/>
            <person name="Hawdon J.M."/>
            <person name="Gasser R.B."/>
            <person name="Loukas A."/>
            <person name="Mitreva M."/>
        </authorList>
    </citation>
    <scope>NUCLEOTIDE SEQUENCE [LARGE SCALE GENOMIC DNA]</scope>
</reference>
<dbReference type="Pfam" id="PF00956">
    <property type="entry name" value="NAP"/>
    <property type="match status" value="1"/>
</dbReference>
<dbReference type="KEGG" id="nai:NECAME_07927"/>
<dbReference type="Gene3D" id="3.30.1120.90">
    <property type="entry name" value="Nucleosome assembly protein"/>
    <property type="match status" value="1"/>
</dbReference>
<evidence type="ECO:0000256" key="3">
    <source>
        <dbReference type="SAM" id="Coils"/>
    </source>
</evidence>
<dbReference type="EMBL" id="KI658457">
    <property type="protein sequence ID" value="ETN82482.1"/>
    <property type="molecule type" value="Genomic_DNA"/>
</dbReference>
<sequence length="281" mass="32117">MSSGEPATKKSKTEALPEHLSGIPEETKKVLIEIDAVQNEIDGLNEKASEEILKTRVFVSHHSQEYIHSLMAPMKDDNLLYSVLNGSGALRVEQKYNLLRRPQYEKRCEMIKKIPNFWCTAFLNHPQLSSIIDESEEQALAHLSNIEVDEFDDIKSGFRLRFFFTPNEFFENEKIEKEYNLGDTPSTTGTTIRWKEGKNLGKKGDSSSPLSFFEWLSENVDPAHDDIAEVIKDDMWPNPLQYYLLPEMEETGDDFEELIDDEEGLEEVDDEGGSDGEENDA</sequence>
<dbReference type="Proteomes" id="UP000053676">
    <property type="component" value="Unassembled WGS sequence"/>
</dbReference>
<dbReference type="AlphaFoldDB" id="W2TNA5"/>
<evidence type="ECO:0000256" key="4">
    <source>
        <dbReference type="SAM" id="MobiDB-lite"/>
    </source>
</evidence>
<dbReference type="GO" id="GO:0005634">
    <property type="term" value="C:nucleus"/>
    <property type="evidence" value="ECO:0007669"/>
    <property type="project" value="InterPro"/>
</dbReference>
<dbReference type="SUPFAM" id="SSF143113">
    <property type="entry name" value="NAP-like"/>
    <property type="match status" value="1"/>
</dbReference>
<dbReference type="GO" id="GO:0006334">
    <property type="term" value="P:nucleosome assembly"/>
    <property type="evidence" value="ECO:0007669"/>
    <property type="project" value="InterPro"/>
</dbReference>
<proteinExistence type="inferred from homology"/>
<feature type="region of interest" description="Disordered" evidence="4">
    <location>
        <begin position="1"/>
        <end position="20"/>
    </location>
</feature>
<dbReference type="PANTHER" id="PTHR11875">
    <property type="entry name" value="TESTIS-SPECIFIC Y-ENCODED PROTEIN"/>
    <property type="match status" value="1"/>
</dbReference>
<evidence type="ECO:0000313" key="5">
    <source>
        <dbReference type="EMBL" id="ETN82482.1"/>
    </source>
</evidence>
<evidence type="ECO:0000256" key="2">
    <source>
        <dbReference type="RuleBase" id="RU003876"/>
    </source>
</evidence>
<dbReference type="InterPro" id="IPR037231">
    <property type="entry name" value="NAP-like_sf"/>
</dbReference>
<organism evidence="5 6">
    <name type="scientific">Necator americanus</name>
    <name type="common">Human hookworm</name>
    <dbReference type="NCBI Taxonomy" id="51031"/>
    <lineage>
        <taxon>Eukaryota</taxon>
        <taxon>Metazoa</taxon>
        <taxon>Ecdysozoa</taxon>
        <taxon>Nematoda</taxon>
        <taxon>Chromadorea</taxon>
        <taxon>Rhabditida</taxon>
        <taxon>Rhabditina</taxon>
        <taxon>Rhabditomorpha</taxon>
        <taxon>Strongyloidea</taxon>
        <taxon>Ancylostomatidae</taxon>
        <taxon>Bunostominae</taxon>
        <taxon>Necator</taxon>
    </lineage>
</organism>
<dbReference type="Gene3D" id="1.20.5.1500">
    <property type="match status" value="2"/>
</dbReference>
<feature type="coiled-coil region" evidence="3">
    <location>
        <begin position="27"/>
        <end position="54"/>
    </location>
</feature>
<dbReference type="OrthoDB" id="19419at2759"/>
<comment type="similarity">
    <text evidence="1 2">Belongs to the nucleosome assembly protein (NAP) family.</text>
</comment>
<accession>W2TNA5</accession>
<protein>
    <submittedName>
        <fullName evidence="5">Nucleosome assembly protein</fullName>
    </submittedName>
</protein>
<keyword evidence="6" id="KW-1185">Reference proteome</keyword>
<name>W2TNA5_NECAM</name>
<keyword evidence="3" id="KW-0175">Coiled coil</keyword>
<feature type="compositionally biased region" description="Basic and acidic residues" evidence="4">
    <location>
        <begin position="7"/>
        <end position="17"/>
    </location>
</feature>
<dbReference type="OMA" id="WPVALMN"/>
<dbReference type="STRING" id="51031.W2TNA5"/>
<dbReference type="InterPro" id="IPR002164">
    <property type="entry name" value="NAP_family"/>
</dbReference>
<gene>
    <name evidence="5" type="ORF">NECAME_07927</name>
</gene>
<feature type="region of interest" description="Disordered" evidence="4">
    <location>
        <begin position="251"/>
        <end position="281"/>
    </location>
</feature>
<evidence type="ECO:0000256" key="1">
    <source>
        <dbReference type="ARBA" id="ARBA00009947"/>
    </source>
</evidence>